<evidence type="ECO:0000313" key="2">
    <source>
        <dbReference type="EMBL" id="MBQ0933121.1"/>
    </source>
</evidence>
<dbReference type="EMBL" id="JAGQDD010000024">
    <property type="protein sequence ID" value="MBQ0933121.1"/>
    <property type="molecule type" value="Genomic_DNA"/>
</dbReference>
<dbReference type="GO" id="GO:0007165">
    <property type="term" value="P:signal transduction"/>
    <property type="evidence" value="ECO:0007669"/>
    <property type="project" value="InterPro"/>
</dbReference>
<proteinExistence type="predicted"/>
<dbReference type="AlphaFoldDB" id="A0A941BGK4"/>
<name>A0A941BGK4_9BURK</name>
<feature type="domain" description="TIR" evidence="1">
    <location>
        <begin position="17"/>
        <end position="116"/>
    </location>
</feature>
<evidence type="ECO:0000313" key="3">
    <source>
        <dbReference type="Proteomes" id="UP000676246"/>
    </source>
</evidence>
<organism evidence="2 3">
    <name type="scientific">Ideonella alba</name>
    <dbReference type="NCBI Taxonomy" id="2824118"/>
    <lineage>
        <taxon>Bacteria</taxon>
        <taxon>Pseudomonadati</taxon>
        <taxon>Pseudomonadota</taxon>
        <taxon>Betaproteobacteria</taxon>
        <taxon>Burkholderiales</taxon>
        <taxon>Sphaerotilaceae</taxon>
        <taxon>Ideonella</taxon>
    </lineage>
</organism>
<protein>
    <recommendedName>
        <fullName evidence="1">TIR domain-containing protein</fullName>
    </recommendedName>
</protein>
<reference evidence="2 3" key="1">
    <citation type="submission" date="2021-04" db="EMBL/GenBank/DDBJ databases">
        <title>The genome sequence of Ideonella sp. 3Y2.</title>
        <authorList>
            <person name="Liu Y."/>
        </authorList>
    </citation>
    <scope>NUCLEOTIDE SEQUENCE [LARGE SCALE GENOMIC DNA]</scope>
    <source>
        <strain evidence="2 3">3Y2</strain>
    </source>
</reference>
<dbReference type="InterPro" id="IPR000157">
    <property type="entry name" value="TIR_dom"/>
</dbReference>
<gene>
    <name evidence="2" type="ORF">KAK03_21835</name>
</gene>
<dbReference type="Proteomes" id="UP000676246">
    <property type="component" value="Unassembled WGS sequence"/>
</dbReference>
<evidence type="ECO:0000259" key="1">
    <source>
        <dbReference type="Pfam" id="PF13676"/>
    </source>
</evidence>
<sequence>MDAFEPDDGFAHDLALLHAPQDLRAAQALALALQAQGATVAWTPGQPPEAGRLDDALARTRWVLLLWSAALAELPEQIERARLALQRQALMPLRLDPTALPPGMERVPVVALSGWQGDTAEPVFTGLMRALMPLVLPPRNAAPPAAAAPAAEPRRWWQLWRREPAAEPASDLRGSLRLALGPTEEPFERTVPLIRAAAVSPPDTVAEPAQRRADMAPPRDDGLPVWVGAAAPRHAAPGQHFAVRLGLFTEPMRERMLAVLAHLAEEAELAPRPDAPASVWCEGAPIIVAIDGGPDLVVSPPLRRLSWNGQSDLASFNVSVNPGTPMGPQTLHLQVLLAGLPLAYLSLPLRIERANMATALAVPVVEPPRPLPRSLWVAVASADASAVAERVSQALAQAPGLRLQAGDAMHTVAERERALAACDAMLLCWSMAAVTDAEVIRTLRHGWSRLGPEAVLPMPLADPEAVWPPQEFSEGLWLERYRMAWAALAPPLELQLADEPETEVGPLSRR</sequence>
<dbReference type="RefSeq" id="WP_210856790.1">
    <property type="nucleotide sequence ID" value="NZ_JAGQDD010000024.1"/>
</dbReference>
<dbReference type="Pfam" id="PF13676">
    <property type="entry name" value="TIR_2"/>
    <property type="match status" value="1"/>
</dbReference>
<keyword evidence="3" id="KW-1185">Reference proteome</keyword>
<comment type="caution">
    <text evidence="2">The sequence shown here is derived from an EMBL/GenBank/DDBJ whole genome shotgun (WGS) entry which is preliminary data.</text>
</comment>
<accession>A0A941BGK4</accession>